<evidence type="ECO:0000313" key="8">
    <source>
        <dbReference type="EMBL" id="KAK9144727.1"/>
    </source>
</evidence>
<name>A0AAP0PHZ5_9MAGN</name>
<keyword evidence="2" id="KW-0812">Transmembrane</keyword>
<evidence type="ECO:0000256" key="2">
    <source>
        <dbReference type="ARBA" id="ARBA00022692"/>
    </source>
</evidence>
<gene>
    <name evidence="8" type="ORF">Sjap_004630</name>
</gene>
<sequence length="177" mass="19904">MVEVNARNLKNLTAMDLVDILLQSSCDEGYFIVGRLLLRAIERCAQSQETIKVTASHDQMERANFVTPGYVYESVQKKGLWKEFSEEISRDLDNASSKTRNALMVVAVLIATVTFQAGVSPPGGFSKMIYQQFPMVLRHRLCITALGKQSWHLELVLANTKPVVKEPEGQEMAWNDI</sequence>
<evidence type="ECO:0000256" key="3">
    <source>
        <dbReference type="ARBA" id="ARBA00022737"/>
    </source>
</evidence>
<proteinExistence type="predicted"/>
<evidence type="ECO:0000256" key="1">
    <source>
        <dbReference type="ARBA" id="ARBA00004141"/>
    </source>
</evidence>
<accession>A0AAP0PHZ5</accession>
<dbReference type="Proteomes" id="UP001417504">
    <property type="component" value="Unassembled WGS sequence"/>
</dbReference>
<keyword evidence="9" id="KW-1185">Reference proteome</keyword>
<keyword evidence="5" id="KW-0040">ANK repeat</keyword>
<evidence type="ECO:0000256" key="5">
    <source>
        <dbReference type="ARBA" id="ARBA00023043"/>
    </source>
</evidence>
<evidence type="ECO:0000313" key="9">
    <source>
        <dbReference type="Proteomes" id="UP001417504"/>
    </source>
</evidence>
<dbReference type="PANTHER" id="PTHR24186:SF38">
    <property type="entry name" value="ANKYRIN REPEAT FAMILY PROTEIN"/>
    <property type="match status" value="1"/>
</dbReference>
<evidence type="ECO:0000256" key="4">
    <source>
        <dbReference type="ARBA" id="ARBA00022989"/>
    </source>
</evidence>
<reference evidence="8 9" key="1">
    <citation type="submission" date="2024-01" db="EMBL/GenBank/DDBJ databases">
        <title>Genome assemblies of Stephania.</title>
        <authorList>
            <person name="Yang L."/>
        </authorList>
    </citation>
    <scope>NUCLEOTIDE SEQUENCE [LARGE SCALE GENOMIC DNA]</scope>
    <source>
        <strain evidence="8">QJT</strain>
        <tissue evidence="8">Leaf</tissue>
    </source>
</reference>
<keyword evidence="3" id="KW-0677">Repeat</keyword>
<evidence type="ECO:0000259" key="7">
    <source>
        <dbReference type="Pfam" id="PF13962"/>
    </source>
</evidence>
<dbReference type="InterPro" id="IPR026961">
    <property type="entry name" value="PGG_dom"/>
</dbReference>
<dbReference type="Pfam" id="PF13962">
    <property type="entry name" value="PGG"/>
    <property type="match status" value="1"/>
</dbReference>
<keyword evidence="4" id="KW-1133">Transmembrane helix</keyword>
<dbReference type="PANTHER" id="PTHR24186">
    <property type="entry name" value="PROTEIN PHOSPHATASE 1 REGULATORY SUBUNIT"/>
    <property type="match status" value="1"/>
</dbReference>
<comment type="caution">
    <text evidence="8">The sequence shown here is derived from an EMBL/GenBank/DDBJ whole genome shotgun (WGS) entry which is preliminary data.</text>
</comment>
<organism evidence="8 9">
    <name type="scientific">Stephania japonica</name>
    <dbReference type="NCBI Taxonomy" id="461633"/>
    <lineage>
        <taxon>Eukaryota</taxon>
        <taxon>Viridiplantae</taxon>
        <taxon>Streptophyta</taxon>
        <taxon>Embryophyta</taxon>
        <taxon>Tracheophyta</taxon>
        <taxon>Spermatophyta</taxon>
        <taxon>Magnoliopsida</taxon>
        <taxon>Ranunculales</taxon>
        <taxon>Menispermaceae</taxon>
        <taxon>Menispermoideae</taxon>
        <taxon>Cissampelideae</taxon>
        <taxon>Stephania</taxon>
    </lineage>
</organism>
<dbReference type="AlphaFoldDB" id="A0AAP0PHZ5"/>
<dbReference type="GO" id="GO:0005886">
    <property type="term" value="C:plasma membrane"/>
    <property type="evidence" value="ECO:0007669"/>
    <property type="project" value="TreeGrafter"/>
</dbReference>
<feature type="domain" description="PGG" evidence="7">
    <location>
        <begin position="97"/>
        <end position="126"/>
    </location>
</feature>
<dbReference type="EMBL" id="JBBNAE010000002">
    <property type="protein sequence ID" value="KAK9144727.1"/>
    <property type="molecule type" value="Genomic_DNA"/>
</dbReference>
<protein>
    <recommendedName>
        <fullName evidence="7">PGG domain-containing protein</fullName>
    </recommendedName>
</protein>
<evidence type="ECO:0000256" key="6">
    <source>
        <dbReference type="ARBA" id="ARBA00023136"/>
    </source>
</evidence>
<keyword evidence="6" id="KW-0472">Membrane</keyword>
<comment type="subcellular location">
    <subcellularLocation>
        <location evidence="1">Membrane</location>
        <topology evidence="1">Multi-pass membrane protein</topology>
    </subcellularLocation>
</comment>